<dbReference type="PANTHER" id="PTHR43133">
    <property type="entry name" value="RNA POLYMERASE ECF-TYPE SIGMA FACTO"/>
    <property type="match status" value="1"/>
</dbReference>
<proteinExistence type="inferred from homology"/>
<keyword evidence="4" id="KW-0804">Transcription</keyword>
<gene>
    <name evidence="8" type="ORF">PYV00_14420</name>
</gene>
<dbReference type="Gene3D" id="1.10.10.10">
    <property type="entry name" value="Winged helix-like DNA-binding domain superfamily/Winged helix DNA-binding domain"/>
    <property type="match status" value="1"/>
</dbReference>
<dbReference type="EMBL" id="JARESE010000049">
    <property type="protein sequence ID" value="MDE8652899.1"/>
    <property type="molecule type" value="Genomic_DNA"/>
</dbReference>
<evidence type="ECO:0000256" key="4">
    <source>
        <dbReference type="ARBA" id="ARBA00023163"/>
    </source>
</evidence>
<evidence type="ECO:0000256" key="3">
    <source>
        <dbReference type="ARBA" id="ARBA00023082"/>
    </source>
</evidence>
<feature type="domain" description="RNA polymerase sigma-70 region 2" evidence="6">
    <location>
        <begin position="20"/>
        <end position="81"/>
    </location>
</feature>
<comment type="caution">
    <text evidence="8">The sequence shown here is derived from an EMBL/GenBank/DDBJ whole genome shotgun (WGS) entry which is preliminary data.</text>
</comment>
<organism evidence="8 9">
    <name type="scientific">Novosphingobium album</name>
    <name type="common">ex Liu et al. 2023</name>
    <dbReference type="NCBI Taxonomy" id="3031130"/>
    <lineage>
        <taxon>Bacteria</taxon>
        <taxon>Pseudomonadati</taxon>
        <taxon>Pseudomonadota</taxon>
        <taxon>Alphaproteobacteria</taxon>
        <taxon>Sphingomonadales</taxon>
        <taxon>Sphingomonadaceae</taxon>
        <taxon>Novosphingobium</taxon>
    </lineage>
</organism>
<dbReference type="RefSeq" id="WP_275228998.1">
    <property type="nucleotide sequence ID" value="NZ_JARESE010000049.1"/>
</dbReference>
<dbReference type="Pfam" id="PF04542">
    <property type="entry name" value="Sigma70_r2"/>
    <property type="match status" value="1"/>
</dbReference>
<dbReference type="InterPro" id="IPR013325">
    <property type="entry name" value="RNA_pol_sigma_r2"/>
</dbReference>
<dbReference type="Gene3D" id="1.10.1740.10">
    <property type="match status" value="1"/>
</dbReference>
<dbReference type="NCBIfam" id="TIGR02937">
    <property type="entry name" value="sigma70-ECF"/>
    <property type="match status" value="1"/>
</dbReference>
<dbReference type="InterPro" id="IPR007627">
    <property type="entry name" value="RNA_pol_sigma70_r2"/>
</dbReference>
<feature type="region of interest" description="Disordered" evidence="5">
    <location>
        <begin position="174"/>
        <end position="205"/>
    </location>
</feature>
<comment type="similarity">
    <text evidence="1">Belongs to the sigma-70 factor family. ECF subfamily.</text>
</comment>
<dbReference type="SUPFAM" id="SSF88659">
    <property type="entry name" value="Sigma3 and sigma4 domains of RNA polymerase sigma factors"/>
    <property type="match status" value="1"/>
</dbReference>
<name>A0ABT5WS89_9SPHN</name>
<dbReference type="Proteomes" id="UP001216253">
    <property type="component" value="Unassembled WGS sequence"/>
</dbReference>
<feature type="domain" description="RNA polymerase sigma factor 70 region 4 type 2" evidence="7">
    <location>
        <begin position="115"/>
        <end position="166"/>
    </location>
</feature>
<dbReference type="SUPFAM" id="SSF88946">
    <property type="entry name" value="Sigma2 domain of RNA polymerase sigma factors"/>
    <property type="match status" value="1"/>
</dbReference>
<evidence type="ECO:0000313" key="9">
    <source>
        <dbReference type="Proteomes" id="UP001216253"/>
    </source>
</evidence>
<keyword evidence="2" id="KW-0805">Transcription regulation</keyword>
<dbReference type="PANTHER" id="PTHR43133:SF63">
    <property type="entry name" value="RNA POLYMERASE SIGMA FACTOR FECI-RELATED"/>
    <property type="match status" value="1"/>
</dbReference>
<evidence type="ECO:0000256" key="2">
    <source>
        <dbReference type="ARBA" id="ARBA00023015"/>
    </source>
</evidence>
<keyword evidence="9" id="KW-1185">Reference proteome</keyword>
<accession>A0ABT5WS89</accession>
<keyword evidence="3" id="KW-0731">Sigma factor</keyword>
<reference evidence="8 9" key="1">
    <citation type="submission" date="2023-03" db="EMBL/GenBank/DDBJ databases">
        <title>NovoSphingobium album sp. nov. isolated from polycyclic aromatic hydrocarbons- and heavy-metal polluted soil.</title>
        <authorList>
            <person name="Liu Z."/>
            <person name="Wang K."/>
        </authorList>
    </citation>
    <scope>NUCLEOTIDE SEQUENCE [LARGE SCALE GENOMIC DNA]</scope>
    <source>
        <strain evidence="8 9">H3SJ31-1</strain>
    </source>
</reference>
<sequence length="205" mass="23411">MHPLDPQRSRWLTAHVVPLEPELRRWLKHYAGLSSWDIDDLIQETYAVLATRESVDDIRNPRTYIYQIAKSLVLQGLRRSKVVRIEAVSDIEKFDVQSETLSPERHAMGRDELKRVADAIRAMPPQTRRAFTLRRVEGLSQREIAAAMGLAESTVEKHIARAIQQLMKQFGRGGKSARTASMSEHAADLQEDPAPNVDERDRRGH</sequence>
<evidence type="ECO:0000313" key="8">
    <source>
        <dbReference type="EMBL" id="MDE8652899.1"/>
    </source>
</evidence>
<dbReference type="InterPro" id="IPR039425">
    <property type="entry name" value="RNA_pol_sigma-70-like"/>
</dbReference>
<dbReference type="Pfam" id="PF08281">
    <property type="entry name" value="Sigma70_r4_2"/>
    <property type="match status" value="1"/>
</dbReference>
<evidence type="ECO:0000259" key="7">
    <source>
        <dbReference type="Pfam" id="PF08281"/>
    </source>
</evidence>
<evidence type="ECO:0000256" key="5">
    <source>
        <dbReference type="SAM" id="MobiDB-lite"/>
    </source>
</evidence>
<dbReference type="CDD" id="cd06171">
    <property type="entry name" value="Sigma70_r4"/>
    <property type="match status" value="1"/>
</dbReference>
<evidence type="ECO:0000259" key="6">
    <source>
        <dbReference type="Pfam" id="PF04542"/>
    </source>
</evidence>
<dbReference type="InterPro" id="IPR013324">
    <property type="entry name" value="RNA_pol_sigma_r3/r4-like"/>
</dbReference>
<dbReference type="InterPro" id="IPR014284">
    <property type="entry name" value="RNA_pol_sigma-70_dom"/>
</dbReference>
<evidence type="ECO:0000256" key="1">
    <source>
        <dbReference type="ARBA" id="ARBA00010641"/>
    </source>
</evidence>
<dbReference type="InterPro" id="IPR013249">
    <property type="entry name" value="RNA_pol_sigma70_r4_t2"/>
</dbReference>
<protein>
    <submittedName>
        <fullName evidence="8">RNA polymerase sigma factor</fullName>
    </submittedName>
</protein>
<dbReference type="InterPro" id="IPR036388">
    <property type="entry name" value="WH-like_DNA-bd_sf"/>
</dbReference>